<dbReference type="eggNOG" id="COG3461">
    <property type="taxonomic scope" value="Bacteria"/>
</dbReference>
<dbReference type="SUPFAM" id="SSF47240">
    <property type="entry name" value="Ferritin-like"/>
    <property type="match status" value="1"/>
</dbReference>
<dbReference type="STRING" id="292415.Tbd_2465"/>
<dbReference type="GO" id="GO:0004322">
    <property type="term" value="F:ferroxidase activity"/>
    <property type="evidence" value="ECO:0007669"/>
    <property type="project" value="InterPro"/>
</dbReference>
<keyword evidence="5" id="KW-1284">Encapsulin nanocompartment</keyword>
<dbReference type="GO" id="GO:0140737">
    <property type="term" value="C:encapsulin nanocompartment"/>
    <property type="evidence" value="ECO:0007669"/>
    <property type="project" value="UniProtKB-SubCell"/>
</dbReference>
<dbReference type="Pfam" id="PF22277">
    <property type="entry name" value="EncFtn-like"/>
    <property type="match status" value="1"/>
</dbReference>
<comment type="subcellular location">
    <subcellularLocation>
        <location evidence="4">Encapsulin nanocompartment</location>
    </subcellularLocation>
</comment>
<evidence type="ECO:0008006" key="8">
    <source>
        <dbReference type="Google" id="ProtNLM"/>
    </source>
</evidence>
<evidence type="ECO:0000256" key="2">
    <source>
        <dbReference type="ARBA" id="ARBA00022723"/>
    </source>
</evidence>
<keyword evidence="1" id="KW-0409">Iron storage</keyword>
<sequence length="100" mass="11675">MSSVGYHEPIGELSDETRDMHRAIVSLMEELEAVDWYNQRADACKDPELKAILAHNRDEEKEHAAMVLEWIRRRDPCFSEQLKDYLFTDKAIAHEAKKDS</sequence>
<dbReference type="RefSeq" id="WP_011312977.1">
    <property type="nucleotide sequence ID" value="NC_007404.1"/>
</dbReference>
<evidence type="ECO:0000256" key="1">
    <source>
        <dbReference type="ARBA" id="ARBA00022434"/>
    </source>
</evidence>
<keyword evidence="3" id="KW-0408">Iron</keyword>
<reference evidence="6 7" key="1">
    <citation type="journal article" date="2006" name="J. Bacteriol.">
        <title>The genome sequence of the obligately chemolithoautotrophic, facultatively anaerobic bacterium Thiobacillus denitrificans.</title>
        <authorList>
            <person name="Beller H.R."/>
            <person name="Chain P.S."/>
            <person name="Letain T.E."/>
            <person name="Chakicherla A."/>
            <person name="Larimer F.W."/>
            <person name="Richardson P.M."/>
            <person name="Coleman M.A."/>
            <person name="Wood A.P."/>
            <person name="Kelly D.P."/>
        </authorList>
    </citation>
    <scope>NUCLEOTIDE SEQUENCE [LARGE SCALE GENOMIC DNA]</scope>
    <source>
        <strain evidence="6 7">ATCC 25259</strain>
    </source>
</reference>
<proteinExistence type="predicted"/>
<dbReference type="CDD" id="cd00657">
    <property type="entry name" value="Ferritin_like"/>
    <property type="match status" value="1"/>
</dbReference>
<protein>
    <recommendedName>
        <fullName evidence="8">Ferritin</fullName>
    </recommendedName>
</protein>
<dbReference type="Gene3D" id="6.10.140.1960">
    <property type="match status" value="1"/>
</dbReference>
<name>Q3SG38_THIDA</name>
<dbReference type="EMBL" id="CP000116">
    <property type="protein sequence ID" value="AAZ98418.1"/>
    <property type="molecule type" value="Genomic_DNA"/>
</dbReference>
<evidence type="ECO:0000313" key="6">
    <source>
        <dbReference type="EMBL" id="AAZ98418.1"/>
    </source>
</evidence>
<dbReference type="KEGG" id="tbd:Tbd_2465"/>
<dbReference type="InterPro" id="IPR054581">
    <property type="entry name" value="EncFtn-like"/>
</dbReference>
<evidence type="ECO:0000256" key="5">
    <source>
        <dbReference type="ARBA" id="ARBA00033787"/>
    </source>
</evidence>
<keyword evidence="2" id="KW-0479">Metal-binding</keyword>
<dbReference type="Proteomes" id="UP000008291">
    <property type="component" value="Chromosome"/>
</dbReference>
<evidence type="ECO:0000256" key="3">
    <source>
        <dbReference type="ARBA" id="ARBA00023004"/>
    </source>
</evidence>
<dbReference type="GO" id="GO:0046872">
    <property type="term" value="F:metal ion binding"/>
    <property type="evidence" value="ECO:0007669"/>
    <property type="project" value="UniProtKB-KW"/>
</dbReference>
<evidence type="ECO:0000313" key="7">
    <source>
        <dbReference type="Proteomes" id="UP000008291"/>
    </source>
</evidence>
<evidence type="ECO:0000256" key="4">
    <source>
        <dbReference type="ARBA" id="ARBA00033738"/>
    </source>
</evidence>
<dbReference type="AlphaFoldDB" id="Q3SG38"/>
<dbReference type="OrthoDB" id="9796238at2"/>
<dbReference type="NCBIfam" id="TIGR04535">
    <property type="entry name" value="ferrit_encaps"/>
    <property type="match status" value="1"/>
</dbReference>
<dbReference type="InterPro" id="IPR009078">
    <property type="entry name" value="Ferritin-like_SF"/>
</dbReference>
<accession>Q3SG38</accession>
<dbReference type="InterPro" id="IPR030907">
    <property type="entry name" value="Ferrit_encaps"/>
</dbReference>
<gene>
    <name evidence="6" type="ordered locus">Tbd_2465</name>
</gene>
<dbReference type="GO" id="GO:0006879">
    <property type="term" value="P:intracellular iron ion homeostasis"/>
    <property type="evidence" value="ECO:0007669"/>
    <property type="project" value="UniProtKB-KW"/>
</dbReference>
<keyword evidence="7" id="KW-1185">Reference proteome</keyword>
<organism evidence="6 7">
    <name type="scientific">Thiobacillus denitrificans (strain ATCC 25259 / T1)</name>
    <dbReference type="NCBI Taxonomy" id="292415"/>
    <lineage>
        <taxon>Bacteria</taxon>
        <taxon>Pseudomonadati</taxon>
        <taxon>Pseudomonadota</taxon>
        <taxon>Betaproteobacteria</taxon>
        <taxon>Nitrosomonadales</taxon>
        <taxon>Thiobacillaceae</taxon>
        <taxon>Thiobacillus</taxon>
    </lineage>
</organism>
<dbReference type="HOGENOM" id="CLU_161402_1_0_4"/>